<reference evidence="2" key="1">
    <citation type="journal article" date="2023" name="Nat. Plants">
        <title>Single-cell RNA sequencing provides a high-resolution roadmap for understanding the multicellular compartmentation of specialized metabolism.</title>
        <authorList>
            <person name="Sun S."/>
            <person name="Shen X."/>
            <person name="Li Y."/>
            <person name="Li Y."/>
            <person name="Wang S."/>
            <person name="Li R."/>
            <person name="Zhang H."/>
            <person name="Shen G."/>
            <person name="Guo B."/>
            <person name="Wei J."/>
            <person name="Xu J."/>
            <person name="St-Pierre B."/>
            <person name="Chen S."/>
            <person name="Sun C."/>
        </authorList>
    </citation>
    <scope>NUCLEOTIDE SEQUENCE [LARGE SCALE GENOMIC DNA]</scope>
</reference>
<dbReference type="Proteomes" id="UP001060085">
    <property type="component" value="Linkage Group LG02"/>
</dbReference>
<name>A0ACC0BS63_CATRO</name>
<sequence length="149" mass="17089">MTKHVTIITHIVSHEPSMLYTIINDDDDEIDHSDEDYVASSQSESDDNNDAEEEELQTLVIPITENTVTQWESSQWYIWARYDYTHFRAFLDMGSGSPIDDLVEFGILQLLNWNESMTDIQLGIRFVDKVQVISGFGSGQLVWAVNIEL</sequence>
<evidence type="ECO:0000313" key="2">
    <source>
        <dbReference type="Proteomes" id="UP001060085"/>
    </source>
</evidence>
<keyword evidence="2" id="KW-1185">Reference proteome</keyword>
<proteinExistence type="predicted"/>
<dbReference type="EMBL" id="CM044702">
    <property type="protein sequence ID" value="KAI5675422.1"/>
    <property type="molecule type" value="Genomic_DNA"/>
</dbReference>
<protein>
    <submittedName>
        <fullName evidence="1">Uncharacterized protein</fullName>
    </submittedName>
</protein>
<accession>A0ACC0BS63</accession>
<organism evidence="1 2">
    <name type="scientific">Catharanthus roseus</name>
    <name type="common">Madagascar periwinkle</name>
    <name type="synonym">Vinca rosea</name>
    <dbReference type="NCBI Taxonomy" id="4058"/>
    <lineage>
        <taxon>Eukaryota</taxon>
        <taxon>Viridiplantae</taxon>
        <taxon>Streptophyta</taxon>
        <taxon>Embryophyta</taxon>
        <taxon>Tracheophyta</taxon>
        <taxon>Spermatophyta</taxon>
        <taxon>Magnoliopsida</taxon>
        <taxon>eudicotyledons</taxon>
        <taxon>Gunneridae</taxon>
        <taxon>Pentapetalae</taxon>
        <taxon>asterids</taxon>
        <taxon>lamiids</taxon>
        <taxon>Gentianales</taxon>
        <taxon>Apocynaceae</taxon>
        <taxon>Rauvolfioideae</taxon>
        <taxon>Vinceae</taxon>
        <taxon>Catharanthinae</taxon>
        <taxon>Catharanthus</taxon>
    </lineage>
</organism>
<gene>
    <name evidence="1" type="ORF">M9H77_06372</name>
</gene>
<evidence type="ECO:0000313" key="1">
    <source>
        <dbReference type="EMBL" id="KAI5675422.1"/>
    </source>
</evidence>
<comment type="caution">
    <text evidence="1">The sequence shown here is derived from an EMBL/GenBank/DDBJ whole genome shotgun (WGS) entry which is preliminary data.</text>
</comment>